<dbReference type="Proteomes" id="UP000799441">
    <property type="component" value="Unassembled WGS sequence"/>
</dbReference>
<evidence type="ECO:0000256" key="1">
    <source>
        <dbReference type="SAM" id="SignalP"/>
    </source>
</evidence>
<sequence>MRTSTILATTVSLLSAASARLSGFAIPETVVPGGQVTIYITTENYIQSVQDVAMSFGIAQTPSQKTLGTLIGSKFIGKALSNTLDNVTYHAQIPKNTPKGKATVTATSYSLYGAALSPTLENFQVNITVGDKTSSTYIHSERVYYD</sequence>
<feature type="chain" id="PRO_5040503586" evidence="1">
    <location>
        <begin position="20"/>
        <end position="146"/>
    </location>
</feature>
<dbReference type="InterPro" id="IPR045469">
    <property type="entry name" value="Nis1"/>
</dbReference>
<dbReference type="Pfam" id="PF19271">
    <property type="entry name" value="Nis1"/>
    <property type="match status" value="1"/>
</dbReference>
<gene>
    <name evidence="2" type="ORF">K431DRAFT_287117</name>
</gene>
<accession>A0A9P4Q616</accession>
<keyword evidence="1" id="KW-0732">Signal</keyword>
<protein>
    <submittedName>
        <fullName evidence="2">Uncharacterized protein</fullName>
    </submittedName>
</protein>
<reference evidence="2" key="1">
    <citation type="journal article" date="2020" name="Stud. Mycol.">
        <title>101 Dothideomycetes genomes: a test case for predicting lifestyles and emergence of pathogens.</title>
        <authorList>
            <person name="Haridas S."/>
            <person name="Albert R."/>
            <person name="Binder M."/>
            <person name="Bloem J."/>
            <person name="Labutti K."/>
            <person name="Salamov A."/>
            <person name="Andreopoulos B."/>
            <person name="Baker S."/>
            <person name="Barry K."/>
            <person name="Bills G."/>
            <person name="Bluhm B."/>
            <person name="Cannon C."/>
            <person name="Castanera R."/>
            <person name="Culley D."/>
            <person name="Daum C."/>
            <person name="Ezra D."/>
            <person name="Gonzalez J."/>
            <person name="Henrissat B."/>
            <person name="Kuo A."/>
            <person name="Liang C."/>
            <person name="Lipzen A."/>
            <person name="Lutzoni F."/>
            <person name="Magnuson J."/>
            <person name="Mondo S."/>
            <person name="Nolan M."/>
            <person name="Ohm R."/>
            <person name="Pangilinan J."/>
            <person name="Park H.-J."/>
            <person name="Ramirez L."/>
            <person name="Alfaro M."/>
            <person name="Sun H."/>
            <person name="Tritt A."/>
            <person name="Yoshinaga Y."/>
            <person name="Zwiers L.-H."/>
            <person name="Turgeon B."/>
            <person name="Goodwin S."/>
            <person name="Spatafora J."/>
            <person name="Crous P."/>
            <person name="Grigoriev I."/>
        </authorList>
    </citation>
    <scope>NUCLEOTIDE SEQUENCE</scope>
    <source>
        <strain evidence="2">CBS 116435</strain>
    </source>
</reference>
<keyword evidence="3" id="KW-1185">Reference proteome</keyword>
<feature type="signal peptide" evidence="1">
    <location>
        <begin position="1"/>
        <end position="19"/>
    </location>
</feature>
<dbReference type="OrthoDB" id="3913322at2759"/>
<dbReference type="AlphaFoldDB" id="A0A9P4Q616"/>
<name>A0A9P4Q616_9PEZI</name>
<proteinExistence type="predicted"/>
<evidence type="ECO:0000313" key="2">
    <source>
        <dbReference type="EMBL" id="KAF2719091.1"/>
    </source>
</evidence>
<organism evidence="2 3">
    <name type="scientific">Polychaeton citri CBS 116435</name>
    <dbReference type="NCBI Taxonomy" id="1314669"/>
    <lineage>
        <taxon>Eukaryota</taxon>
        <taxon>Fungi</taxon>
        <taxon>Dikarya</taxon>
        <taxon>Ascomycota</taxon>
        <taxon>Pezizomycotina</taxon>
        <taxon>Dothideomycetes</taxon>
        <taxon>Dothideomycetidae</taxon>
        <taxon>Capnodiales</taxon>
        <taxon>Capnodiaceae</taxon>
        <taxon>Polychaeton</taxon>
    </lineage>
</organism>
<dbReference type="EMBL" id="MU003816">
    <property type="protein sequence ID" value="KAF2719091.1"/>
    <property type="molecule type" value="Genomic_DNA"/>
</dbReference>
<comment type="caution">
    <text evidence="2">The sequence shown here is derived from an EMBL/GenBank/DDBJ whole genome shotgun (WGS) entry which is preliminary data.</text>
</comment>
<evidence type="ECO:0000313" key="3">
    <source>
        <dbReference type="Proteomes" id="UP000799441"/>
    </source>
</evidence>